<dbReference type="GeneID" id="37195025"/>
<organism evidence="2 3">
    <name type="scientific">Aspergillus homomorphus (strain CBS 101889)</name>
    <dbReference type="NCBI Taxonomy" id="1450537"/>
    <lineage>
        <taxon>Eukaryota</taxon>
        <taxon>Fungi</taxon>
        <taxon>Dikarya</taxon>
        <taxon>Ascomycota</taxon>
        <taxon>Pezizomycotina</taxon>
        <taxon>Eurotiomycetes</taxon>
        <taxon>Eurotiomycetidae</taxon>
        <taxon>Eurotiales</taxon>
        <taxon>Aspergillaceae</taxon>
        <taxon>Aspergillus</taxon>
        <taxon>Aspergillus subgen. Circumdati</taxon>
    </lineage>
</organism>
<proteinExistence type="predicted"/>
<dbReference type="AlphaFoldDB" id="A0A395HJ75"/>
<protein>
    <submittedName>
        <fullName evidence="2">Uncharacterized protein</fullName>
    </submittedName>
</protein>
<name>A0A395HJ75_ASPHC</name>
<evidence type="ECO:0000313" key="2">
    <source>
        <dbReference type="EMBL" id="RAL07830.1"/>
    </source>
</evidence>
<evidence type="ECO:0000313" key="3">
    <source>
        <dbReference type="Proteomes" id="UP000248961"/>
    </source>
</evidence>
<dbReference type="RefSeq" id="XP_025546984.1">
    <property type="nucleotide sequence ID" value="XM_025690736.1"/>
</dbReference>
<dbReference type="VEuPathDB" id="FungiDB:BO97DRAFT_233532"/>
<gene>
    <name evidence="2" type="ORF">BO97DRAFT_233532</name>
</gene>
<keyword evidence="3" id="KW-1185">Reference proteome</keyword>
<feature type="region of interest" description="Disordered" evidence="1">
    <location>
        <begin position="71"/>
        <end position="130"/>
    </location>
</feature>
<dbReference type="Proteomes" id="UP000248961">
    <property type="component" value="Unassembled WGS sequence"/>
</dbReference>
<reference evidence="2 3" key="1">
    <citation type="submission" date="2018-02" db="EMBL/GenBank/DDBJ databases">
        <title>The genomes of Aspergillus section Nigri reveals drivers in fungal speciation.</title>
        <authorList>
            <consortium name="DOE Joint Genome Institute"/>
            <person name="Vesth T.C."/>
            <person name="Nybo J."/>
            <person name="Theobald S."/>
            <person name="Brandl J."/>
            <person name="Frisvad J.C."/>
            <person name="Nielsen K.F."/>
            <person name="Lyhne E.K."/>
            <person name="Kogle M.E."/>
            <person name="Kuo A."/>
            <person name="Riley R."/>
            <person name="Clum A."/>
            <person name="Nolan M."/>
            <person name="Lipzen A."/>
            <person name="Salamov A."/>
            <person name="Henrissat B."/>
            <person name="Wiebenga A."/>
            <person name="De vries R.P."/>
            <person name="Grigoriev I.V."/>
            <person name="Mortensen U.H."/>
            <person name="Andersen M.R."/>
            <person name="Baker S.E."/>
        </authorList>
    </citation>
    <scope>NUCLEOTIDE SEQUENCE [LARGE SCALE GENOMIC DNA]</scope>
    <source>
        <strain evidence="2 3">CBS 101889</strain>
    </source>
</reference>
<dbReference type="EMBL" id="KZ824324">
    <property type="protein sequence ID" value="RAL07830.1"/>
    <property type="molecule type" value="Genomic_DNA"/>
</dbReference>
<sequence length="155" mass="16693">MFNWASSQSLSKANDVVPSVKAFICDWGIVACFRAGDGPAKAYRWIPSGETNWQIRLGQDMDGSNVGLWTWRNQKPGPRPDTATSPAAKSDRTTQVALAEIASDSLGFQSKTRPPVSDEAKPPLPQLGLAGCLPRRIRASQTSQTLSSGGGKHLR</sequence>
<evidence type="ECO:0000256" key="1">
    <source>
        <dbReference type="SAM" id="MobiDB-lite"/>
    </source>
</evidence>
<accession>A0A395HJ75</accession>